<evidence type="ECO:0000256" key="3">
    <source>
        <dbReference type="ARBA" id="ARBA00023125"/>
    </source>
</evidence>
<dbReference type="InterPro" id="IPR041664">
    <property type="entry name" value="AAA_16"/>
</dbReference>
<dbReference type="SUPFAM" id="SSF52540">
    <property type="entry name" value="P-loop containing nucleoside triphosphate hydrolases"/>
    <property type="match status" value="1"/>
</dbReference>
<keyword evidence="9" id="KW-1185">Reference proteome</keyword>
<accession>A0A1C5A4B8</accession>
<reference evidence="9" key="1">
    <citation type="submission" date="2016-06" db="EMBL/GenBank/DDBJ databases">
        <authorList>
            <person name="Varghese N."/>
            <person name="Submissions Spin"/>
        </authorList>
    </citation>
    <scope>NUCLEOTIDE SEQUENCE [LARGE SCALE GENOMIC DNA]</scope>
    <source>
        <strain evidence="9">DSM 44100</strain>
    </source>
</reference>
<proteinExistence type="inferred from homology"/>
<dbReference type="Proteomes" id="UP000198797">
    <property type="component" value="Unassembled WGS sequence"/>
</dbReference>
<feature type="compositionally biased region" description="Basic and acidic residues" evidence="6">
    <location>
        <begin position="353"/>
        <end position="366"/>
    </location>
</feature>
<dbReference type="Gene3D" id="1.10.10.10">
    <property type="entry name" value="Winged helix-like DNA-binding domain superfamily/Winged helix DNA-binding domain"/>
    <property type="match status" value="1"/>
</dbReference>
<dbReference type="InterPro" id="IPR011990">
    <property type="entry name" value="TPR-like_helical_dom_sf"/>
</dbReference>
<dbReference type="GO" id="GO:0003677">
    <property type="term" value="F:DNA binding"/>
    <property type="evidence" value="ECO:0007669"/>
    <property type="project" value="UniProtKB-UniRule"/>
</dbReference>
<keyword evidence="3 5" id="KW-0238">DNA-binding</keyword>
<dbReference type="Pfam" id="PF13191">
    <property type="entry name" value="AAA_16"/>
    <property type="match status" value="1"/>
</dbReference>
<keyword evidence="2" id="KW-0805">Transcription regulation</keyword>
<dbReference type="InterPro" id="IPR027417">
    <property type="entry name" value="P-loop_NTPase"/>
</dbReference>
<evidence type="ECO:0000313" key="9">
    <source>
        <dbReference type="Proteomes" id="UP000198797"/>
    </source>
</evidence>
<dbReference type="GO" id="GO:0006355">
    <property type="term" value="P:regulation of DNA-templated transcription"/>
    <property type="evidence" value="ECO:0007669"/>
    <property type="project" value="InterPro"/>
</dbReference>
<dbReference type="PROSITE" id="PS51755">
    <property type="entry name" value="OMPR_PHOB"/>
    <property type="match status" value="1"/>
</dbReference>
<dbReference type="PANTHER" id="PTHR35807:SF1">
    <property type="entry name" value="TRANSCRIPTIONAL REGULATOR REDD"/>
    <property type="match status" value="1"/>
</dbReference>
<dbReference type="Pfam" id="PF00486">
    <property type="entry name" value="Trans_reg_C"/>
    <property type="match status" value="1"/>
</dbReference>
<dbReference type="OrthoDB" id="8482304at2"/>
<evidence type="ECO:0000259" key="7">
    <source>
        <dbReference type="PROSITE" id="PS51755"/>
    </source>
</evidence>
<evidence type="ECO:0000256" key="4">
    <source>
        <dbReference type="ARBA" id="ARBA00023163"/>
    </source>
</evidence>
<dbReference type="SUPFAM" id="SSF46894">
    <property type="entry name" value="C-terminal effector domain of the bipartite response regulators"/>
    <property type="match status" value="1"/>
</dbReference>
<organism evidence="8 9">
    <name type="scientific">Micromonospora matsumotoense</name>
    <dbReference type="NCBI Taxonomy" id="121616"/>
    <lineage>
        <taxon>Bacteria</taxon>
        <taxon>Bacillati</taxon>
        <taxon>Actinomycetota</taxon>
        <taxon>Actinomycetes</taxon>
        <taxon>Micromonosporales</taxon>
        <taxon>Micromonosporaceae</taxon>
        <taxon>Micromonospora</taxon>
    </lineage>
</organism>
<dbReference type="InterPro" id="IPR005158">
    <property type="entry name" value="BTAD"/>
</dbReference>
<keyword evidence="4" id="KW-0804">Transcription</keyword>
<dbReference type="SMART" id="SM00862">
    <property type="entry name" value="Trans_reg_C"/>
    <property type="match status" value="1"/>
</dbReference>
<dbReference type="InterPro" id="IPR001867">
    <property type="entry name" value="OmpR/PhoB-type_DNA-bd"/>
</dbReference>
<evidence type="ECO:0000256" key="5">
    <source>
        <dbReference type="PROSITE-ProRule" id="PRU01091"/>
    </source>
</evidence>
<dbReference type="InterPro" id="IPR051677">
    <property type="entry name" value="AfsR-DnrI-RedD_regulator"/>
</dbReference>
<feature type="domain" description="OmpR/PhoB-type" evidence="7">
    <location>
        <begin position="1"/>
        <end position="104"/>
    </location>
</feature>
<evidence type="ECO:0000256" key="6">
    <source>
        <dbReference type="SAM" id="MobiDB-lite"/>
    </source>
</evidence>
<dbReference type="InterPro" id="IPR003593">
    <property type="entry name" value="AAA+_ATPase"/>
</dbReference>
<dbReference type="GO" id="GO:0000160">
    <property type="term" value="P:phosphorelay signal transduction system"/>
    <property type="evidence" value="ECO:0007669"/>
    <property type="project" value="InterPro"/>
</dbReference>
<gene>
    <name evidence="8" type="ORF">GA0070216_113100</name>
</gene>
<sequence>MSAEFPEIDLRMLGPVRVWRDDTELTLGSARRTAVLCVLALHAGRSVSRAELVAAVWGEDPPPSATGNIYTYVSTLRQVLEPARSRWAAGRLLSSGGGTYQLHLPPDCVDVVRFERLRETARQQRAAGDTRAELATVQDALLLWHGAALAGVPGPFAQAQRLRLAALRLATAERHAALLAETGRHEESARVLRGLMAANPLREDLRARLTDAPHEAGRDADPVPATTDGTVATGSRPESPPTPGTATDVRPDHRELLVGRDPVLHRLRRAAAGVALGRGGSLLIRGPAGIGKSTLLEAALRRVTTPQRSRIGWAVGDSGSRRTPLGTLLECLDSAQVADPIRHELDTLATVAEPRDPAEPRDRAEPGDPAGVDLADRAVRLICRAAADTPLVLVVDDLQWADPTTQRAWATLTRHTAGLPLLLVAVVRSGEPLATRQSLGELIELPPLDSDAASALVRAVAPEPPEPEELARILDDAGGHPQYLRQLAGGEAGAPPTADLAATVGAHLAPFTEDTRQVLRAVAFLSAYELRAPGTQPPGCRITELAAVTDRGAEELTRALAPARAHGILAPSDRLRLRHRIVARTLYESTPAALRVAVCRLYGRRLAAAGAAPDRVVAQLLAAGVPVDDWLGGWLAEHVAQIAGTAPQIAIAVLQQVHAQQALDLDQQLLFTAWLARLLLRQERHAAAEAGWVAARTTEPELRGEMRWTAAHSHERRGEFEAAAEIAHVALRERRISPPWLEELRTLLARVRPHLPGNPTQPHLSRSAIIEGEHPVAR</sequence>
<evidence type="ECO:0000313" key="8">
    <source>
        <dbReference type="EMBL" id="SCF39989.1"/>
    </source>
</evidence>
<feature type="region of interest" description="Disordered" evidence="6">
    <location>
        <begin position="213"/>
        <end position="251"/>
    </location>
</feature>
<feature type="region of interest" description="Disordered" evidence="6">
    <location>
        <begin position="755"/>
        <end position="778"/>
    </location>
</feature>
<dbReference type="CDD" id="cd00383">
    <property type="entry name" value="trans_reg_C"/>
    <property type="match status" value="1"/>
</dbReference>
<dbReference type="AlphaFoldDB" id="A0A1C5A4B8"/>
<dbReference type="Pfam" id="PF03704">
    <property type="entry name" value="BTAD"/>
    <property type="match status" value="1"/>
</dbReference>
<dbReference type="EMBL" id="FMCU01000013">
    <property type="protein sequence ID" value="SCF39989.1"/>
    <property type="molecule type" value="Genomic_DNA"/>
</dbReference>
<evidence type="ECO:0000256" key="1">
    <source>
        <dbReference type="ARBA" id="ARBA00005820"/>
    </source>
</evidence>
<dbReference type="InterPro" id="IPR016032">
    <property type="entry name" value="Sig_transdc_resp-reg_C-effctor"/>
</dbReference>
<feature type="region of interest" description="Disordered" evidence="6">
    <location>
        <begin position="349"/>
        <end position="371"/>
    </location>
</feature>
<feature type="DNA-binding region" description="OmpR/PhoB-type" evidence="5">
    <location>
        <begin position="1"/>
        <end position="104"/>
    </location>
</feature>
<dbReference type="InterPro" id="IPR036388">
    <property type="entry name" value="WH-like_DNA-bd_sf"/>
</dbReference>
<evidence type="ECO:0000256" key="2">
    <source>
        <dbReference type="ARBA" id="ARBA00023015"/>
    </source>
</evidence>
<dbReference type="STRING" id="121616.GA0070216_113100"/>
<dbReference type="Gene3D" id="1.25.40.10">
    <property type="entry name" value="Tetratricopeptide repeat domain"/>
    <property type="match status" value="1"/>
</dbReference>
<dbReference type="SMART" id="SM01043">
    <property type="entry name" value="BTAD"/>
    <property type="match status" value="1"/>
</dbReference>
<dbReference type="SMART" id="SM00382">
    <property type="entry name" value="AAA"/>
    <property type="match status" value="1"/>
</dbReference>
<dbReference type="SUPFAM" id="SSF48452">
    <property type="entry name" value="TPR-like"/>
    <property type="match status" value="1"/>
</dbReference>
<dbReference type="PANTHER" id="PTHR35807">
    <property type="entry name" value="TRANSCRIPTIONAL REGULATOR REDD-RELATED"/>
    <property type="match status" value="1"/>
</dbReference>
<comment type="similarity">
    <text evidence="1">Belongs to the AfsR/DnrI/RedD regulatory family.</text>
</comment>
<name>A0A1C5A4B8_9ACTN</name>
<protein>
    <submittedName>
        <fullName evidence="8">DNA-binding transcriptional activator of the SARP family</fullName>
    </submittedName>
</protein>